<dbReference type="Pfam" id="PF14765">
    <property type="entry name" value="PS-DH"/>
    <property type="match status" value="1"/>
</dbReference>
<dbReference type="PANTHER" id="PTHR43775:SF50">
    <property type="entry name" value="HIGHLY REDUCING POLYKETIDE SYNTHASE SRDA"/>
    <property type="match status" value="1"/>
</dbReference>
<dbReference type="Gene3D" id="3.40.47.10">
    <property type="match status" value="1"/>
</dbReference>
<evidence type="ECO:0008006" key="14">
    <source>
        <dbReference type="Google" id="ProtNLM"/>
    </source>
</evidence>
<dbReference type="Pfam" id="PF00698">
    <property type="entry name" value="Acyl_transf_1"/>
    <property type="match status" value="1"/>
</dbReference>
<dbReference type="InterPro" id="IPR042104">
    <property type="entry name" value="PKS_dehydratase_sf"/>
</dbReference>
<dbReference type="InterPro" id="IPR057326">
    <property type="entry name" value="KR_dom"/>
</dbReference>
<dbReference type="SMART" id="SM00826">
    <property type="entry name" value="PKS_DH"/>
    <property type="match status" value="1"/>
</dbReference>
<dbReference type="Pfam" id="PF08659">
    <property type="entry name" value="KR"/>
    <property type="match status" value="1"/>
</dbReference>
<evidence type="ECO:0000256" key="6">
    <source>
        <dbReference type="ARBA" id="ARBA00023268"/>
    </source>
</evidence>
<keyword evidence="6" id="KW-0511">Multifunctional enzyme</keyword>
<keyword evidence="2" id="KW-0597">Phosphoprotein</keyword>
<keyword evidence="1" id="KW-0596">Phosphopantetheine</keyword>
<dbReference type="GO" id="GO:1901336">
    <property type="term" value="P:lactone biosynthetic process"/>
    <property type="evidence" value="ECO:0007669"/>
    <property type="project" value="UniProtKB-ARBA"/>
</dbReference>
<gene>
    <name evidence="12" type="ORF">IFR04_008149</name>
</gene>
<dbReference type="InterPro" id="IPR014031">
    <property type="entry name" value="Ketoacyl_synth_C"/>
</dbReference>
<evidence type="ECO:0000256" key="1">
    <source>
        <dbReference type="ARBA" id="ARBA00022450"/>
    </source>
</evidence>
<evidence type="ECO:0000313" key="13">
    <source>
        <dbReference type="Proteomes" id="UP000664132"/>
    </source>
</evidence>
<feature type="active site" description="Proton donor; for dehydratase activity" evidence="8">
    <location>
        <position position="1159"/>
    </location>
</feature>
<dbReference type="InterPro" id="IPR050091">
    <property type="entry name" value="PKS_NRPS_Biosynth_Enz"/>
</dbReference>
<dbReference type="Gene3D" id="3.90.180.10">
    <property type="entry name" value="Medium-chain alcohol dehydrogenases, catalytic domain"/>
    <property type="match status" value="1"/>
</dbReference>
<keyword evidence="3" id="KW-0808">Transferase</keyword>
<evidence type="ECO:0000256" key="5">
    <source>
        <dbReference type="ARBA" id="ARBA00023002"/>
    </source>
</evidence>
<dbReference type="Pfam" id="PF00107">
    <property type="entry name" value="ADH_zinc_N"/>
    <property type="match status" value="1"/>
</dbReference>
<dbReference type="Gene3D" id="3.40.366.10">
    <property type="entry name" value="Malonyl-Coenzyme A Acyl Carrier Protein, domain 2"/>
    <property type="match status" value="1"/>
</dbReference>
<keyword evidence="7" id="KW-0012">Acyltransferase</keyword>
<dbReference type="Pfam" id="PF21089">
    <property type="entry name" value="PKS_DH_N"/>
    <property type="match status" value="1"/>
</dbReference>
<dbReference type="Pfam" id="PF00109">
    <property type="entry name" value="ketoacyl-synt"/>
    <property type="match status" value="1"/>
</dbReference>
<feature type="region of interest" description="Disordered" evidence="9">
    <location>
        <begin position="1"/>
        <end position="28"/>
    </location>
</feature>
<dbReference type="InterPro" id="IPR020841">
    <property type="entry name" value="PKS_Beta-ketoAc_synthase_dom"/>
</dbReference>
<dbReference type="InterPro" id="IPR013149">
    <property type="entry name" value="ADH-like_C"/>
</dbReference>
<dbReference type="InterPro" id="IPR036736">
    <property type="entry name" value="ACP-like_sf"/>
</dbReference>
<dbReference type="InterPro" id="IPR032821">
    <property type="entry name" value="PKS_assoc"/>
</dbReference>
<dbReference type="FunFam" id="3.40.50.720:FF:000209">
    <property type="entry name" value="Polyketide synthase Pks12"/>
    <property type="match status" value="1"/>
</dbReference>
<dbReference type="SMART" id="SM00827">
    <property type="entry name" value="PKS_AT"/>
    <property type="match status" value="1"/>
</dbReference>
<dbReference type="InterPro" id="IPR014043">
    <property type="entry name" value="Acyl_transferase_dom"/>
</dbReference>
<evidence type="ECO:0000259" key="11">
    <source>
        <dbReference type="PROSITE" id="PS52019"/>
    </source>
</evidence>
<dbReference type="InterPro" id="IPR036291">
    <property type="entry name" value="NAD(P)-bd_dom_sf"/>
</dbReference>
<evidence type="ECO:0000313" key="12">
    <source>
        <dbReference type="EMBL" id="KAG4418704.1"/>
    </source>
</evidence>
<dbReference type="InterPro" id="IPR016035">
    <property type="entry name" value="Acyl_Trfase/lysoPLipase"/>
</dbReference>
<dbReference type="SUPFAM" id="SSF51735">
    <property type="entry name" value="NAD(P)-binding Rossmann-fold domains"/>
    <property type="match status" value="2"/>
</dbReference>
<dbReference type="OrthoDB" id="329835at2759"/>
<dbReference type="GO" id="GO:0044550">
    <property type="term" value="P:secondary metabolite biosynthetic process"/>
    <property type="evidence" value="ECO:0007669"/>
    <property type="project" value="TreeGrafter"/>
</dbReference>
<dbReference type="InterPro" id="IPR013968">
    <property type="entry name" value="PKS_KR"/>
</dbReference>
<dbReference type="PANTHER" id="PTHR43775">
    <property type="entry name" value="FATTY ACID SYNTHASE"/>
    <property type="match status" value="1"/>
</dbReference>
<dbReference type="InterPro" id="IPR013154">
    <property type="entry name" value="ADH-like_N"/>
</dbReference>
<dbReference type="SMART" id="SM00822">
    <property type="entry name" value="PKS_KR"/>
    <property type="match status" value="1"/>
</dbReference>
<dbReference type="SUPFAM" id="SSF50129">
    <property type="entry name" value="GroES-like"/>
    <property type="match status" value="1"/>
</dbReference>
<dbReference type="SMART" id="SM00829">
    <property type="entry name" value="PKS_ER"/>
    <property type="match status" value="1"/>
</dbReference>
<dbReference type="PROSITE" id="PS52004">
    <property type="entry name" value="KS3_2"/>
    <property type="match status" value="1"/>
</dbReference>
<keyword evidence="4" id="KW-0521">NADP</keyword>
<keyword evidence="5" id="KW-0560">Oxidoreductase</keyword>
<comment type="caution">
    <text evidence="12">The sequence shown here is derived from an EMBL/GenBank/DDBJ whole genome shotgun (WGS) entry which is preliminary data.</text>
</comment>
<feature type="active site" description="Proton acceptor; for dehydratase activity" evidence="8">
    <location>
        <position position="974"/>
    </location>
</feature>
<dbReference type="EMBL" id="JAFJYH010000122">
    <property type="protein sequence ID" value="KAG4418704.1"/>
    <property type="molecule type" value="Genomic_DNA"/>
</dbReference>
<name>A0A8H7TF91_9HELO</name>
<evidence type="ECO:0000256" key="4">
    <source>
        <dbReference type="ARBA" id="ARBA00022857"/>
    </source>
</evidence>
<dbReference type="Pfam" id="PF16197">
    <property type="entry name" value="KAsynt_C_assoc"/>
    <property type="match status" value="1"/>
</dbReference>
<dbReference type="InterPro" id="IPR020843">
    <property type="entry name" value="ER"/>
</dbReference>
<proteinExistence type="predicted"/>
<feature type="region of interest" description="C-terminal hotdog fold" evidence="8">
    <location>
        <begin position="1091"/>
        <end position="1249"/>
    </location>
</feature>
<accession>A0A8H7TF91</accession>
<protein>
    <recommendedName>
        <fullName evidence="14">Polyketide synthase</fullName>
    </recommendedName>
</protein>
<dbReference type="InterPro" id="IPR049551">
    <property type="entry name" value="PKS_DH_C"/>
</dbReference>
<dbReference type="Gene3D" id="3.10.129.110">
    <property type="entry name" value="Polyketide synthase dehydratase"/>
    <property type="match status" value="1"/>
</dbReference>
<dbReference type="SUPFAM" id="SSF52151">
    <property type="entry name" value="FabD/lysophospholipase-like"/>
    <property type="match status" value="1"/>
</dbReference>
<dbReference type="Proteomes" id="UP000664132">
    <property type="component" value="Unassembled WGS sequence"/>
</dbReference>
<dbReference type="SMART" id="SM00825">
    <property type="entry name" value="PKS_KS"/>
    <property type="match status" value="1"/>
</dbReference>
<evidence type="ECO:0000259" key="10">
    <source>
        <dbReference type="PROSITE" id="PS52004"/>
    </source>
</evidence>
<evidence type="ECO:0000256" key="8">
    <source>
        <dbReference type="PROSITE-ProRule" id="PRU01363"/>
    </source>
</evidence>
<dbReference type="Pfam" id="PF23114">
    <property type="entry name" value="NAD-bd_HRPKS_sdrA"/>
    <property type="match status" value="1"/>
</dbReference>
<dbReference type="CDD" id="cd00833">
    <property type="entry name" value="PKS"/>
    <property type="match status" value="1"/>
</dbReference>
<keyword evidence="13" id="KW-1185">Reference proteome</keyword>
<reference evidence="12" key="1">
    <citation type="submission" date="2021-02" db="EMBL/GenBank/DDBJ databases">
        <title>Genome sequence Cadophora malorum strain M34.</title>
        <authorList>
            <person name="Stefanovic E."/>
            <person name="Vu D."/>
            <person name="Scully C."/>
            <person name="Dijksterhuis J."/>
            <person name="Roader J."/>
            <person name="Houbraken J."/>
        </authorList>
    </citation>
    <scope>NUCLEOTIDE SEQUENCE</scope>
    <source>
        <strain evidence="12">M34</strain>
    </source>
</reference>
<feature type="domain" description="PKS/mFAS DH" evidence="11">
    <location>
        <begin position="942"/>
        <end position="1249"/>
    </location>
</feature>
<dbReference type="InterPro" id="IPR020807">
    <property type="entry name" value="PKS_DH"/>
</dbReference>
<dbReference type="Pfam" id="PF08240">
    <property type="entry name" value="ADH_N"/>
    <property type="match status" value="1"/>
</dbReference>
<dbReference type="InterPro" id="IPR011032">
    <property type="entry name" value="GroES-like_sf"/>
</dbReference>
<feature type="domain" description="Ketosynthase family 3 (KS3)" evidence="10">
    <location>
        <begin position="37"/>
        <end position="453"/>
    </location>
</feature>
<dbReference type="InterPro" id="IPR014030">
    <property type="entry name" value="Ketoacyl_synth_N"/>
</dbReference>
<dbReference type="SUPFAM" id="SSF47336">
    <property type="entry name" value="ACP-like"/>
    <property type="match status" value="1"/>
</dbReference>
<organism evidence="12 13">
    <name type="scientific">Cadophora malorum</name>
    <dbReference type="NCBI Taxonomy" id="108018"/>
    <lineage>
        <taxon>Eukaryota</taxon>
        <taxon>Fungi</taxon>
        <taxon>Dikarya</taxon>
        <taxon>Ascomycota</taxon>
        <taxon>Pezizomycotina</taxon>
        <taxon>Leotiomycetes</taxon>
        <taxon>Helotiales</taxon>
        <taxon>Ploettnerulaceae</taxon>
        <taxon>Cadophora</taxon>
    </lineage>
</organism>
<feature type="region of interest" description="N-terminal hotdog fold" evidence="8">
    <location>
        <begin position="942"/>
        <end position="1079"/>
    </location>
</feature>
<dbReference type="InterPro" id="IPR001227">
    <property type="entry name" value="Ac_transferase_dom_sf"/>
</dbReference>
<evidence type="ECO:0000256" key="9">
    <source>
        <dbReference type="SAM" id="MobiDB-lite"/>
    </source>
</evidence>
<sequence>MAPHMYDEPTGSPPRGNSPGGISTPVSSFTVQCPNTPEPIAIVGMSCRLPGDVKSASDLWQLLMNQNSGHSKVPASRWNIDAFYHPNGGEKIGSMSMNSGYFIHEDLREFENSFFGINNIEATFMDPQQRKLLELTYECLENAGVRLDQVSGQPIGVFVGSFTLDYWMMQTRDPDYLHRYHATGMGTTILSNRISHALNLTGPSLHQACSALDAGECDAAIVAASNLMQSPEQQLGTMKAGVLSPTGTCHTFDDTADGYGRADGLACLYLKKLSKAIADGDPIRSIIRGSAVNANGKTPGISLPSADGQEAVIRKAYAKAGLKDFSETDYVECHGTGTPVGDPIEVEAVGRVFQRTQATSRPLLIGSVKTNLGHSEATSGLSSIIKATLALENEVLPATIGVKNINPKIKTEELGVKIVTNTTPWPLTSHETRRIGINSFGYGGANSHCILDAAKAHIGPKPEVSSEALSQLKSSFLIPLSASTESALRTQETRLVSVAASNLNIVDLAHTLGNRRTRLAQRSFTVAGQKSLAEDLSNPWKDNLVGNFSELPLAFVFTGQGAQWPQMTKEVIEEFPSFRQTIDKLDAVLQSLPERPEWTILQALMDPKETSQISHVTRSQPVCTAIQIAFVSLLSKWGINPVGVVGHSSGEICAAYASGRLTAAQAITVAYYRGYVVGKSQKLVPGAMMAVSLHKDIAASEIDSLGLTEKIKVACINSPESVTISGDEDGIDVFKTELDSRGVFARKLNTNGRAYHSHHMSLLGAEYQSLLDNSIGLEASPEIASDVKWVSSVFGETISGKILPSYWRKNLESPVRFDDAVSGLVKGKQLHFVEIGPHSAMELPIKQICKSLKINDSKFHYTTVLTRGKNGAHCILNLIGNLFLHGHNVDFGKVNLVENLASNSRQGEVLTTLPPYPWTYDGLLVNESRQSKELRNREYPHHDLLGIRTIGGNGHDFMWRNTIRVKDIPWVESHKLGQEVVFPGAGYLAMAIEAVSQTTGVKKADGPTVTLRQVNITKALPLSTDENSPGVEVFTTLNSTKISGTGKSATWFDFEISSYENDKSTTHATGSIAIQPAAPITSKISLGEVEFHALATRNWYDKLAIAGLNFGPDFQSMEKIETDRKSSAMRARSTVTYQNGGGSGVDTQSDYIMHPITIDSLLQTALIASSSGVLSKVTCKVPTAIEIACFRAPSSDATRVGWTVDAISNPVGPGSIQISAEIHKDGEVCGQFINVSAVAFQGAMQDESDLDGRHPMMKALWKPDITKITPRTAAAFSPFLSEAANPPPHLQYPLENEHLYKLAAMVGIVAHKKPRVNILELGMPSPAFTKHLLGDVLRSETSFKRCASYTRGFFNHANGELSAEDMESIASVTDSFERLQPRPGAKFDLILFPNALDETEYTVERFTMVKAFLNPGGVVVARLPLRIPLEGPGEAVGLSMLEVPESNSSERIVIAKLSVPRENEVEFEQRHIVLVERGTENSLNDHLIPRISAHFGQDIRRIDFNKLAPTDITTHTTVISTIELHKPLLCTMSVEEMTSLKYITDSAKNLLWLTGGDQIDASRPLFAMVSGFSRSLILEQPALRFYTFDIDNVNTHLDLTVENMITTIEELLSDDIPDSETVQKHGVAHISRFVPEEGLNATFRQKQGERPSLKPLAEVSSARLTIKSLGQFDTLAFKEDPPNNEELNTGFVEVDVKSIGLNAKDVFVFSGKVDTRNATTSLECSGLVSKVGPGVTSLKIGDRVVVLAPGNFATCERVPEWACAKLLDSEDFNAMSTLPLVFATAVYGLLDRAQLCEGETVLIHSGAGGVGIAAIQIAQMQGAEIFTTVSTEAKRQYLIKNFGIKPENIFNSRDSSFLEGVLAATNGKGVDVVLNSLTGDLLHDSWRACARFGRFVEIGKRDLTDSGRLDMQMFKRNVTFSAFDVSELYELTNPKLSKVWRRLLTQVLALYRHGRIQAFSPLKVFDVGEITQAFRYFSTKDRMGKIAISLENPESLISVSPSKYDIILSPTKSYVLSGCLGGIGRSISKWMIERGARKFVFIGRSGLDKLPARSLVKDLEEAGAHVQVFRGDVGNFEDVKNAVALVQGKIGGVIQAAMGLDEHIFTTMPNASWHCSVNPKVQGSMNLHEAIKGKDDELDFFLMTSSVAGSVGTATESNYTSANSFLDNFAKYRRSQGLPATAIGLGMIAEVGYLHENPEIEAVLLRKGIQPIKEEELLSIIDLSLTRPNITLVEDAHVLTGLETQGMKKLRQQGFEGTIPTLNDPRAAILASSLDGESDAHSKKSDSGLPPALAEVVDAGGDDEEILEAITSLVVQRLANLILVQAHKIGKTVPLSSWGMDSMLAAEFRTWFFMAFAVDIPFLMIMSEDVNPALLAEKVKVDMVAAGRFTIG</sequence>
<dbReference type="InterPro" id="IPR016036">
    <property type="entry name" value="Malonyl_transacylase_ACP-bd"/>
</dbReference>
<dbReference type="Gene3D" id="3.40.50.720">
    <property type="entry name" value="NAD(P)-binding Rossmann-like Domain"/>
    <property type="match status" value="1"/>
</dbReference>
<dbReference type="GO" id="GO:0016491">
    <property type="term" value="F:oxidoreductase activity"/>
    <property type="evidence" value="ECO:0007669"/>
    <property type="project" value="UniProtKB-KW"/>
</dbReference>
<dbReference type="InterPro" id="IPR049900">
    <property type="entry name" value="PKS_mFAS_DH"/>
</dbReference>
<dbReference type="SUPFAM" id="SSF55048">
    <property type="entry name" value="Probable ACP-binding domain of malonyl-CoA ACP transacylase"/>
    <property type="match status" value="1"/>
</dbReference>
<evidence type="ECO:0000256" key="7">
    <source>
        <dbReference type="ARBA" id="ARBA00023315"/>
    </source>
</evidence>
<dbReference type="InterPro" id="IPR016039">
    <property type="entry name" value="Thiolase-like"/>
</dbReference>
<dbReference type="Pfam" id="PF02801">
    <property type="entry name" value="Ketoacyl-synt_C"/>
    <property type="match status" value="1"/>
</dbReference>
<dbReference type="SUPFAM" id="SSF53901">
    <property type="entry name" value="Thiolase-like"/>
    <property type="match status" value="1"/>
</dbReference>
<dbReference type="GO" id="GO:0006633">
    <property type="term" value="P:fatty acid biosynthetic process"/>
    <property type="evidence" value="ECO:0007669"/>
    <property type="project" value="TreeGrafter"/>
</dbReference>
<dbReference type="PROSITE" id="PS52019">
    <property type="entry name" value="PKS_MFAS_DH"/>
    <property type="match status" value="1"/>
</dbReference>
<dbReference type="GO" id="GO:0004312">
    <property type="term" value="F:fatty acid synthase activity"/>
    <property type="evidence" value="ECO:0007669"/>
    <property type="project" value="TreeGrafter"/>
</dbReference>
<evidence type="ECO:0000256" key="3">
    <source>
        <dbReference type="ARBA" id="ARBA00022679"/>
    </source>
</evidence>
<dbReference type="CDD" id="cd05195">
    <property type="entry name" value="enoyl_red"/>
    <property type="match status" value="1"/>
</dbReference>
<evidence type="ECO:0000256" key="2">
    <source>
        <dbReference type="ARBA" id="ARBA00022553"/>
    </source>
</evidence>
<dbReference type="InterPro" id="IPR049552">
    <property type="entry name" value="PKS_DH_N"/>
</dbReference>
<dbReference type="InterPro" id="IPR056501">
    <property type="entry name" value="NAD-bd_HRPKS_sdrA"/>
</dbReference>